<comment type="caution">
    <text evidence="2">The sequence shown here is derived from an EMBL/GenBank/DDBJ whole genome shotgun (WGS) entry which is preliminary data.</text>
</comment>
<reference evidence="2 3" key="1">
    <citation type="submission" date="2020-12" db="EMBL/GenBank/DDBJ databases">
        <title>Comparative genome analysis of fungal antagonists Marinomonas ostreistagni 398 and M. spartinae 468.</title>
        <authorList>
            <person name="Fields J.L."/>
            <person name="Mavrodi O.V."/>
            <person name="Biber P.D."/>
            <person name="Indest K.J."/>
            <person name="Mavrodi D.V."/>
        </authorList>
    </citation>
    <scope>NUCLEOTIDE SEQUENCE [LARGE SCALE GENOMIC DNA]</scope>
    <source>
        <strain evidence="2 3">USM7</strain>
    </source>
</reference>
<dbReference type="SUPFAM" id="SSF46894">
    <property type="entry name" value="C-terminal effector domain of the bipartite response regulators"/>
    <property type="match status" value="1"/>
</dbReference>
<sequence length="122" mass="13531">MVAEGLTKHQIADSIFRSVPTVAFHQVEARQYYGARTLTQAVARAIACGDIQFRIDSVTEKTPAHSRLAALGFITLALFTTAIDTPYAFDADLDLARHHTTRATRTVKVRGNRREQTDFIIG</sequence>
<evidence type="ECO:0000313" key="2">
    <source>
        <dbReference type="EMBL" id="MBJ7550778.1"/>
    </source>
</evidence>
<dbReference type="EMBL" id="JAEMUH010000007">
    <property type="protein sequence ID" value="MBJ7550778.1"/>
    <property type="molecule type" value="Genomic_DNA"/>
</dbReference>
<organism evidence="2 3">
    <name type="scientific">Marinomonas ostreistagni</name>
    <dbReference type="NCBI Taxonomy" id="359209"/>
    <lineage>
        <taxon>Bacteria</taxon>
        <taxon>Pseudomonadati</taxon>
        <taxon>Pseudomonadota</taxon>
        <taxon>Gammaproteobacteria</taxon>
        <taxon>Oceanospirillales</taxon>
        <taxon>Oceanospirillaceae</taxon>
        <taxon>Marinomonas</taxon>
    </lineage>
</organism>
<dbReference type="PROSITE" id="PS50043">
    <property type="entry name" value="HTH_LUXR_2"/>
    <property type="match status" value="1"/>
</dbReference>
<accession>A0ABS0ZC46</accession>
<dbReference type="InterPro" id="IPR016032">
    <property type="entry name" value="Sig_transdc_resp-reg_C-effctor"/>
</dbReference>
<proteinExistence type="predicted"/>
<dbReference type="Proteomes" id="UP000598488">
    <property type="component" value="Unassembled WGS sequence"/>
</dbReference>
<feature type="domain" description="HTH luxR-type" evidence="1">
    <location>
        <begin position="1"/>
        <end position="49"/>
    </location>
</feature>
<dbReference type="Gene3D" id="1.10.10.10">
    <property type="entry name" value="Winged helix-like DNA-binding domain superfamily/Winged helix DNA-binding domain"/>
    <property type="match status" value="1"/>
</dbReference>
<keyword evidence="3" id="KW-1185">Reference proteome</keyword>
<dbReference type="RefSeq" id="WP_199462389.1">
    <property type="nucleotide sequence ID" value="NZ_JAEMUH010000007.1"/>
</dbReference>
<evidence type="ECO:0000259" key="1">
    <source>
        <dbReference type="PROSITE" id="PS50043"/>
    </source>
</evidence>
<protein>
    <recommendedName>
        <fullName evidence="1">HTH luxR-type domain-containing protein</fullName>
    </recommendedName>
</protein>
<dbReference type="InterPro" id="IPR036388">
    <property type="entry name" value="WH-like_DNA-bd_sf"/>
</dbReference>
<dbReference type="InterPro" id="IPR000792">
    <property type="entry name" value="Tscrpt_reg_LuxR_C"/>
</dbReference>
<gene>
    <name evidence="2" type="ORF">JHD44_08800</name>
</gene>
<name>A0ABS0ZC46_9GAMM</name>
<evidence type="ECO:0000313" key="3">
    <source>
        <dbReference type="Proteomes" id="UP000598488"/>
    </source>
</evidence>